<evidence type="ECO:0000259" key="2">
    <source>
        <dbReference type="Pfam" id="PF07045"/>
    </source>
</evidence>
<comment type="caution">
    <text evidence="3">The sequence shown here is derived from an EMBL/GenBank/DDBJ whole genome shotgun (WGS) entry which is preliminary data.</text>
</comment>
<reference evidence="3" key="2">
    <citation type="submission" date="2021-08" db="EMBL/GenBank/DDBJ databases">
        <authorList>
            <person name="Tani A."/>
            <person name="Ola A."/>
            <person name="Ogura Y."/>
            <person name="Katsura K."/>
            <person name="Hayashi T."/>
        </authorList>
    </citation>
    <scope>NUCLEOTIDE SEQUENCE</scope>
    <source>
        <strain evidence="3">DSM 17168</strain>
    </source>
</reference>
<feature type="region of interest" description="Disordered" evidence="1">
    <location>
        <begin position="95"/>
        <end position="114"/>
    </location>
</feature>
<feature type="compositionally biased region" description="Pro residues" evidence="1">
    <location>
        <begin position="103"/>
        <end position="114"/>
    </location>
</feature>
<gene>
    <name evidence="3" type="ORF">GMJLKIPL_5455</name>
</gene>
<accession>A0ABQ4SLU1</accession>
<dbReference type="InterPro" id="IPR011008">
    <property type="entry name" value="Dimeric_a/b-barrel"/>
</dbReference>
<dbReference type="RefSeq" id="WP_238240893.1">
    <property type="nucleotide sequence ID" value="NZ_BPQQ01000081.1"/>
</dbReference>
<dbReference type="EMBL" id="BPQQ01000081">
    <property type="protein sequence ID" value="GJE03499.1"/>
    <property type="molecule type" value="Genomic_DNA"/>
</dbReference>
<proteinExistence type="predicted"/>
<reference evidence="3" key="1">
    <citation type="journal article" date="2021" name="Front. Microbiol.">
        <title>Comprehensive Comparative Genomics and Phenotyping of Methylobacterium Species.</title>
        <authorList>
            <person name="Alessa O."/>
            <person name="Ogura Y."/>
            <person name="Fujitani Y."/>
            <person name="Takami H."/>
            <person name="Hayashi T."/>
            <person name="Sahin N."/>
            <person name="Tani A."/>
        </authorList>
    </citation>
    <scope>NUCLEOTIDE SEQUENCE</scope>
    <source>
        <strain evidence="3">DSM 17168</strain>
    </source>
</reference>
<organism evidence="3 4">
    <name type="scientific">Methylobacterium isbiliense</name>
    <dbReference type="NCBI Taxonomy" id="315478"/>
    <lineage>
        <taxon>Bacteria</taxon>
        <taxon>Pseudomonadati</taxon>
        <taxon>Pseudomonadota</taxon>
        <taxon>Alphaproteobacteria</taxon>
        <taxon>Hyphomicrobiales</taxon>
        <taxon>Methylobacteriaceae</taxon>
        <taxon>Methylobacterium</taxon>
    </lineage>
</organism>
<evidence type="ECO:0000313" key="3">
    <source>
        <dbReference type="EMBL" id="GJE03499.1"/>
    </source>
</evidence>
<dbReference type="Gene3D" id="3.30.70.100">
    <property type="match status" value="1"/>
</dbReference>
<dbReference type="Proteomes" id="UP001055153">
    <property type="component" value="Unassembled WGS sequence"/>
</dbReference>
<protein>
    <recommendedName>
        <fullName evidence="2">DUF1330 domain-containing protein</fullName>
    </recommendedName>
</protein>
<dbReference type="InterPro" id="IPR010753">
    <property type="entry name" value="DUF1330"/>
</dbReference>
<dbReference type="SUPFAM" id="SSF54909">
    <property type="entry name" value="Dimeric alpha+beta barrel"/>
    <property type="match status" value="1"/>
</dbReference>
<dbReference type="Pfam" id="PF07045">
    <property type="entry name" value="DUF1330"/>
    <property type="match status" value="1"/>
</dbReference>
<evidence type="ECO:0000313" key="4">
    <source>
        <dbReference type="Proteomes" id="UP001055153"/>
    </source>
</evidence>
<name>A0ABQ4SLU1_9HYPH</name>
<feature type="domain" description="DUF1330" evidence="2">
    <location>
        <begin position="3"/>
        <end position="95"/>
    </location>
</feature>
<evidence type="ECO:0000256" key="1">
    <source>
        <dbReference type="SAM" id="MobiDB-lite"/>
    </source>
</evidence>
<dbReference type="PANTHER" id="PTHR41521">
    <property type="match status" value="1"/>
</dbReference>
<sequence length="114" mass="12158">MPKGYWIGRVDVTNPDTYKNYVAANGAAFAKFGGRFLVRGGPFEAVSGSSRARNVVIEFPSYADAMACWNSPEYQAARAKQEGGAEIDLIVIEGYDGPQPTTSAPPQPANPASE</sequence>
<dbReference type="PANTHER" id="PTHR41521:SF4">
    <property type="entry name" value="BLR0684 PROTEIN"/>
    <property type="match status" value="1"/>
</dbReference>
<keyword evidence="4" id="KW-1185">Reference proteome</keyword>